<dbReference type="Proteomes" id="UP000789702">
    <property type="component" value="Unassembled WGS sequence"/>
</dbReference>
<comment type="caution">
    <text evidence="1">The sequence shown here is derived from an EMBL/GenBank/DDBJ whole genome shotgun (WGS) entry which is preliminary data.</text>
</comment>
<reference evidence="1" key="1">
    <citation type="submission" date="2021-06" db="EMBL/GenBank/DDBJ databases">
        <authorList>
            <person name="Kallberg Y."/>
            <person name="Tangrot J."/>
            <person name="Rosling A."/>
        </authorList>
    </citation>
    <scope>NUCLEOTIDE SEQUENCE</scope>
    <source>
        <strain evidence="1">IL203A</strain>
    </source>
</reference>
<keyword evidence="2" id="KW-1185">Reference proteome</keyword>
<name>A0ACA9PYJ2_9GLOM</name>
<feature type="non-terminal residue" evidence="1">
    <location>
        <position position="1"/>
    </location>
</feature>
<organism evidence="1 2">
    <name type="scientific">Dentiscutata heterogama</name>
    <dbReference type="NCBI Taxonomy" id="1316150"/>
    <lineage>
        <taxon>Eukaryota</taxon>
        <taxon>Fungi</taxon>
        <taxon>Fungi incertae sedis</taxon>
        <taxon>Mucoromycota</taxon>
        <taxon>Glomeromycotina</taxon>
        <taxon>Glomeromycetes</taxon>
        <taxon>Diversisporales</taxon>
        <taxon>Gigasporaceae</taxon>
        <taxon>Dentiscutata</taxon>
    </lineage>
</organism>
<sequence>VSKDQGRTIKVPIFNTSNDNLKPPRSKFVDMRSNSDDTFAKFIYKDKVLNEIKEYNTKELATEEVGLYNNPWVETESSAIYLTTIEKTLTQNKKPPEQTINKLLKEFV</sequence>
<evidence type="ECO:0000313" key="2">
    <source>
        <dbReference type="Proteomes" id="UP000789702"/>
    </source>
</evidence>
<dbReference type="EMBL" id="CAJVPU010035650">
    <property type="protein sequence ID" value="CAG8728287.1"/>
    <property type="molecule type" value="Genomic_DNA"/>
</dbReference>
<accession>A0ACA9PYJ2</accession>
<evidence type="ECO:0000313" key="1">
    <source>
        <dbReference type="EMBL" id="CAG8728287.1"/>
    </source>
</evidence>
<gene>
    <name evidence="1" type="ORF">DHETER_LOCUS13269</name>
</gene>
<proteinExistence type="predicted"/>
<protein>
    <submittedName>
        <fullName evidence="1">10834_t:CDS:1</fullName>
    </submittedName>
</protein>